<dbReference type="GO" id="GO:0006355">
    <property type="term" value="P:regulation of DNA-templated transcription"/>
    <property type="evidence" value="ECO:0007669"/>
    <property type="project" value="InterPro"/>
</dbReference>
<dbReference type="SUPFAM" id="SSF82927">
    <property type="entry name" value="Cysteine-rich DNA binding domain, (DM domain)"/>
    <property type="match status" value="1"/>
</dbReference>
<dbReference type="PANTHER" id="PTHR12322">
    <property type="entry name" value="DOUBLESEX AND MAB-3 RELATED TRANSCRIPTION FACTOR DMRT"/>
    <property type="match status" value="1"/>
</dbReference>
<dbReference type="PROSITE" id="PS50809">
    <property type="entry name" value="DM_2"/>
    <property type="match status" value="1"/>
</dbReference>
<comment type="similarity">
    <text evidence="1">Belongs to the DMRT family.</text>
</comment>
<feature type="non-terminal residue" evidence="8">
    <location>
        <position position="204"/>
    </location>
</feature>
<dbReference type="InterPro" id="IPR036407">
    <property type="entry name" value="DM_DNA-bd_sf"/>
</dbReference>
<dbReference type="GO" id="GO:0043565">
    <property type="term" value="F:sequence-specific DNA binding"/>
    <property type="evidence" value="ECO:0007669"/>
    <property type="project" value="InterPro"/>
</dbReference>
<keyword evidence="4 6" id="KW-0238">DNA-binding</keyword>
<keyword evidence="5 6" id="KW-0539">Nucleus</keyword>
<dbReference type="EMBL" id="GL197406">
    <property type="protein sequence ID" value="EFB12872.1"/>
    <property type="molecule type" value="Genomic_DNA"/>
</dbReference>
<dbReference type="GO" id="GO:0046872">
    <property type="term" value="F:metal ion binding"/>
    <property type="evidence" value="ECO:0007669"/>
    <property type="project" value="UniProtKB-KW"/>
</dbReference>
<feature type="domain" description="DM" evidence="7">
    <location>
        <begin position="39"/>
        <end position="86"/>
    </location>
</feature>
<gene>
    <name evidence="8" type="ORF">PANDA_022441</name>
</gene>
<evidence type="ECO:0000256" key="2">
    <source>
        <dbReference type="ARBA" id="ARBA00022723"/>
    </source>
</evidence>
<dbReference type="AlphaFoldDB" id="D2I8K9"/>
<organism evidence="8">
    <name type="scientific">Ailuropoda melanoleuca</name>
    <name type="common">Giant panda</name>
    <dbReference type="NCBI Taxonomy" id="9646"/>
    <lineage>
        <taxon>Eukaryota</taxon>
        <taxon>Metazoa</taxon>
        <taxon>Chordata</taxon>
        <taxon>Craniata</taxon>
        <taxon>Vertebrata</taxon>
        <taxon>Euteleostomi</taxon>
        <taxon>Mammalia</taxon>
        <taxon>Eutheria</taxon>
        <taxon>Laurasiatheria</taxon>
        <taxon>Carnivora</taxon>
        <taxon>Caniformia</taxon>
        <taxon>Ursidae</taxon>
        <taxon>Ailuropoda</taxon>
    </lineage>
</organism>
<evidence type="ECO:0000256" key="4">
    <source>
        <dbReference type="ARBA" id="ARBA00023125"/>
    </source>
</evidence>
<evidence type="ECO:0000256" key="6">
    <source>
        <dbReference type="PROSITE-ProRule" id="PRU00070"/>
    </source>
</evidence>
<comment type="subcellular location">
    <subcellularLocation>
        <location evidence="6">Nucleus</location>
    </subcellularLocation>
</comment>
<evidence type="ECO:0000256" key="3">
    <source>
        <dbReference type="ARBA" id="ARBA00022833"/>
    </source>
</evidence>
<dbReference type="GO" id="GO:0005634">
    <property type="term" value="C:nucleus"/>
    <property type="evidence" value="ECO:0007669"/>
    <property type="project" value="UniProtKB-SubCell"/>
</dbReference>
<feature type="DNA-binding region" description="DM" evidence="6">
    <location>
        <begin position="39"/>
        <end position="86"/>
    </location>
</feature>
<dbReference type="InParanoid" id="D2I8K9"/>
<evidence type="ECO:0000313" key="8">
    <source>
        <dbReference type="EMBL" id="EFB12872.1"/>
    </source>
</evidence>
<evidence type="ECO:0000256" key="5">
    <source>
        <dbReference type="ARBA" id="ARBA00023242"/>
    </source>
</evidence>
<keyword evidence="2 6" id="KW-0479">Metal-binding</keyword>
<protein>
    <recommendedName>
        <fullName evidence="7">DM domain-containing protein</fullName>
    </recommendedName>
</protein>
<dbReference type="PANTHER" id="PTHR12322:SF17">
    <property type="entry name" value="DM DOMAIN-CONTAINING PROTEIN"/>
    <property type="match status" value="1"/>
</dbReference>
<dbReference type="InterPro" id="IPR001275">
    <property type="entry name" value="DM_DNA-bd"/>
</dbReference>
<name>D2I8K9_AILME</name>
<proteinExistence type="inferred from homology"/>
<dbReference type="InterPro" id="IPR026607">
    <property type="entry name" value="DMRT"/>
</dbReference>
<keyword evidence="3 6" id="KW-0862">Zinc</keyword>
<accession>D2I8K9</accession>
<evidence type="ECO:0000256" key="1">
    <source>
        <dbReference type="ARBA" id="ARBA00006834"/>
    </source>
</evidence>
<evidence type="ECO:0000259" key="7">
    <source>
        <dbReference type="PROSITE" id="PS50809"/>
    </source>
</evidence>
<reference evidence="8" key="1">
    <citation type="journal article" date="2010" name="Nature">
        <title>The sequence and de novo assembly of the giant panda genome.</title>
        <authorList>
            <person name="Li R."/>
            <person name="Fan W."/>
            <person name="Tian G."/>
            <person name="Zhu H."/>
            <person name="He L."/>
            <person name="Cai J."/>
            <person name="Huang Q."/>
            <person name="Cai Q."/>
            <person name="Li B."/>
            <person name="Bai Y."/>
            <person name="Zhang Z."/>
            <person name="Zhang Y."/>
            <person name="Wang W."/>
            <person name="Li J."/>
            <person name="Wei F."/>
            <person name="Li H."/>
            <person name="Jian M."/>
            <person name="Li J."/>
            <person name="Zhang Z."/>
            <person name="Nielsen R."/>
            <person name="Li D."/>
            <person name="Gu W."/>
            <person name="Yang Z."/>
            <person name="Xuan Z."/>
            <person name="Ryder O.A."/>
            <person name="Leung F.C."/>
            <person name="Zhou Y."/>
            <person name="Cao J."/>
            <person name="Sun X."/>
            <person name="Fu Y."/>
            <person name="Fang X."/>
            <person name="Guo X."/>
            <person name="Wang B."/>
            <person name="Hou R."/>
            <person name="Shen F."/>
            <person name="Mu B."/>
            <person name="Ni P."/>
            <person name="Lin R."/>
            <person name="Qian W."/>
            <person name="Wang G."/>
            <person name="Yu C."/>
            <person name="Nie W."/>
            <person name="Wang J."/>
            <person name="Wu Z."/>
            <person name="Liang H."/>
            <person name="Min J."/>
            <person name="Wu Q."/>
            <person name="Cheng S."/>
            <person name="Ruan J."/>
            <person name="Wang M."/>
            <person name="Shi Z."/>
            <person name="Wen M."/>
            <person name="Liu B."/>
            <person name="Ren X."/>
            <person name="Zheng H."/>
            <person name="Dong D."/>
            <person name="Cook K."/>
            <person name="Shan G."/>
            <person name="Zhang H."/>
            <person name="Kosiol C."/>
            <person name="Xie X."/>
            <person name="Lu Z."/>
            <person name="Zheng H."/>
            <person name="Li Y."/>
            <person name="Steiner C.C."/>
            <person name="Lam T.T."/>
            <person name="Lin S."/>
            <person name="Zhang Q."/>
            <person name="Li G."/>
            <person name="Tian J."/>
            <person name="Gong T."/>
            <person name="Liu H."/>
            <person name="Zhang D."/>
            <person name="Fang L."/>
            <person name="Ye C."/>
            <person name="Zhang J."/>
            <person name="Hu W."/>
            <person name="Xu A."/>
            <person name="Ren Y."/>
            <person name="Zhang G."/>
            <person name="Bruford M.W."/>
            <person name="Li Q."/>
            <person name="Ma L."/>
            <person name="Guo Y."/>
            <person name="An N."/>
            <person name="Hu Y."/>
            <person name="Zheng Y."/>
            <person name="Shi Y."/>
            <person name="Li Z."/>
            <person name="Liu Q."/>
            <person name="Chen Y."/>
            <person name="Zhao J."/>
            <person name="Qu N."/>
            <person name="Zhao S."/>
            <person name="Tian F."/>
            <person name="Wang X."/>
            <person name="Wang H."/>
            <person name="Xu L."/>
            <person name="Liu X."/>
            <person name="Vinar T."/>
            <person name="Wang Y."/>
            <person name="Lam T.W."/>
            <person name="Yiu S.M."/>
            <person name="Liu S."/>
            <person name="Zhang H."/>
            <person name="Li D."/>
            <person name="Huang Y."/>
            <person name="Wang X."/>
            <person name="Yang G."/>
            <person name="Jiang Z."/>
            <person name="Wang J."/>
            <person name="Qin N."/>
            <person name="Li L."/>
            <person name="Li J."/>
            <person name="Bolund L."/>
            <person name="Kristiansen K."/>
            <person name="Wong G.K."/>
            <person name="Olson M."/>
            <person name="Zhang X."/>
            <person name="Li S."/>
            <person name="Yang H."/>
            <person name="Wang J."/>
            <person name="Wang J."/>
        </authorList>
    </citation>
    <scope>NUCLEOTIDE SEQUENCE [LARGE SCALE GENOMIC DNA]</scope>
</reference>
<sequence length="204" mass="22380">MDPNEMPAVPCCPSDSPTGLETRALWGMELGPKRVVCCCARCYNHGFTDQNKDQEYSCLFQTCEYHKCAFFSEHHSVLPAESALKRKQGAPLKRRLAQGLKKSEASPPKAHSPVKNLTIQAGALSEFWAPILIPEQTHTHLLSMADLVPDSTLCSLPPQISAQGALLTGQAPKFLSLSWTPAALKMRLTISLSRKTRRTPALPS</sequence>